<evidence type="ECO:0000313" key="13">
    <source>
        <dbReference type="Proteomes" id="UP000029981"/>
    </source>
</evidence>
<dbReference type="PANTHER" id="PTHR14363:SF21">
    <property type="entry name" value="HEPARANASE-LIKE PROTEIN 1"/>
    <property type="match status" value="1"/>
</dbReference>
<sequence length="516" mass="57667">MKGGQFVLIFLVAFIPIIYGKNVTMGKIVVDGTIRKAQTDENYICMTIDYWPFNECSTLPCLWDGNASALILNLSLPTLTKAVQAFKTLRIRVGGSLQDKLIYDVGSFKGNCPQFARNSSALFQISDGCLSMERWDDLNQFFNKTGAIVTFGLNALLGRHHTTGLQWEGDWNYTNAEAFIQYTIEKNYRINSWEFGNEMVGHNSIGANVTSAQYEKDLIKLREIIDRLYNNSQQKASIAAPSAFFYAPWYKDFVNGTGPGIVDILTHHIYNMGAGDDPKVINNFVDPNYLSKESKDFQQLKNIVENDAPWSVAWVGEAGGTFHGGSPYISNTFVDGFWYIDQLAMAALYNTKVYCRQTLVGGFYGILLPHTLAPSPDYYGALLFHRLMGSGVLKVDNNVSSYLRTYAHCSKERSGVTMLFINLSNETEFTVDIENNMMSTSLADKASQREEYHLIPNNGLVRSSTVLLNGNLLETTEDGDLPDLTPIYRDSNSSITIATWSIVFVVIPHFEASACK</sequence>
<comment type="function">
    <text evidence="10">Endoglycosidase which is a cell surface and extracellular matrix-degrading enzyme. Cleaves heparan sulfate proteoglycans (HSPGs) into heparan sulfate side chains and core proteoglycans.</text>
</comment>
<keyword evidence="3" id="KW-0964">Secreted</keyword>
<dbReference type="GO" id="GO:0005765">
    <property type="term" value="C:lysosomal membrane"/>
    <property type="evidence" value="ECO:0007669"/>
    <property type="project" value="UniProtKB-SubCell"/>
</dbReference>
<reference evidence="12 13" key="3">
    <citation type="journal article" date="2010" name="BMC Genomics">
        <title>Transcriptome sequencing and comparative analysis of cucumber flowers with different sex types.</title>
        <authorList>
            <person name="Guo S."/>
            <person name="Zheng Y."/>
            <person name="Joung J.G."/>
            <person name="Liu S."/>
            <person name="Zhang Z."/>
            <person name="Crasta O.R."/>
            <person name="Sobral B.W."/>
            <person name="Xu Y."/>
            <person name="Huang S."/>
            <person name="Fei Z."/>
        </authorList>
    </citation>
    <scope>NUCLEOTIDE SEQUENCE [LARGE SCALE GENOMIC DNA]</scope>
    <source>
        <strain evidence="13">cv. 9930</strain>
    </source>
</reference>
<evidence type="ECO:0000256" key="11">
    <source>
        <dbReference type="SAM" id="SignalP"/>
    </source>
</evidence>
<dbReference type="Gene3D" id="3.20.20.80">
    <property type="entry name" value="Glycosidases"/>
    <property type="match status" value="1"/>
</dbReference>
<evidence type="ECO:0000256" key="2">
    <source>
        <dbReference type="ARBA" id="ARBA00009800"/>
    </source>
</evidence>
<comment type="subcellular location">
    <subcellularLocation>
        <location evidence="9">Lysosome membrane</location>
        <topology evidence="9">Peripheral membrane protein</topology>
    </subcellularLocation>
    <subcellularLocation>
        <location evidence="1">Secreted</location>
    </subcellularLocation>
</comment>
<reference evidence="12 13" key="2">
    <citation type="journal article" date="2009" name="PLoS ONE">
        <title>An integrated genetic and cytogenetic map of the cucumber genome.</title>
        <authorList>
            <person name="Ren Y."/>
            <person name="Zhang Z."/>
            <person name="Liu J."/>
            <person name="Staub J.E."/>
            <person name="Han Y."/>
            <person name="Cheng Z."/>
            <person name="Li X."/>
            <person name="Lu J."/>
            <person name="Miao H."/>
            <person name="Kang H."/>
            <person name="Xie B."/>
            <person name="Gu X."/>
            <person name="Wang X."/>
            <person name="Du Y."/>
            <person name="Jin W."/>
            <person name="Huang S."/>
        </authorList>
    </citation>
    <scope>NUCLEOTIDE SEQUENCE [LARGE SCALE GENOMIC DNA]</scope>
    <source>
        <strain evidence="13">cv. 9930</strain>
    </source>
</reference>
<protein>
    <recommendedName>
        <fullName evidence="14">Heparanase-like protein 1</fullName>
    </recommendedName>
</protein>
<evidence type="ECO:0000256" key="1">
    <source>
        <dbReference type="ARBA" id="ARBA00004613"/>
    </source>
</evidence>
<dbReference type="Proteomes" id="UP000029981">
    <property type="component" value="Chromosome 3"/>
</dbReference>
<gene>
    <name evidence="12" type="ORF">Csa_3G165650</name>
</gene>
<keyword evidence="4 11" id="KW-0732">Signal</keyword>
<comment type="similarity">
    <text evidence="2">Belongs to the glycosyl hydrolase 79 family.</text>
</comment>
<evidence type="ECO:0000256" key="10">
    <source>
        <dbReference type="ARBA" id="ARBA00055929"/>
    </source>
</evidence>
<dbReference type="GO" id="GO:0005576">
    <property type="term" value="C:extracellular region"/>
    <property type="evidence" value="ECO:0007669"/>
    <property type="project" value="UniProtKB-SubCell"/>
</dbReference>
<dbReference type="EMBL" id="CM002924">
    <property type="protein sequence ID" value="KGN57148.1"/>
    <property type="molecule type" value="Genomic_DNA"/>
</dbReference>
<dbReference type="eggNOG" id="ENOG502QQST">
    <property type="taxonomic scope" value="Eukaryota"/>
</dbReference>
<reference evidence="12 13" key="1">
    <citation type="journal article" date="2009" name="Nat. Genet.">
        <title>The genome of the cucumber, Cucumis sativus L.</title>
        <authorList>
            <person name="Huang S."/>
            <person name="Li R."/>
            <person name="Zhang Z."/>
            <person name="Li L."/>
            <person name="Gu X."/>
            <person name="Fan W."/>
            <person name="Lucas W.J."/>
            <person name="Wang X."/>
            <person name="Xie B."/>
            <person name="Ni P."/>
            <person name="Ren Y."/>
            <person name="Zhu H."/>
            <person name="Li J."/>
            <person name="Lin K."/>
            <person name="Jin W."/>
            <person name="Fei Z."/>
            <person name="Li G."/>
            <person name="Staub J."/>
            <person name="Kilian A."/>
            <person name="van der Vossen E.A."/>
            <person name="Wu Y."/>
            <person name="Guo J."/>
            <person name="He J."/>
            <person name="Jia Z."/>
            <person name="Ren Y."/>
            <person name="Tian G."/>
            <person name="Lu Y."/>
            <person name="Ruan J."/>
            <person name="Qian W."/>
            <person name="Wang M."/>
            <person name="Huang Q."/>
            <person name="Li B."/>
            <person name="Xuan Z."/>
            <person name="Cao J."/>
            <person name="Asan"/>
            <person name="Wu Z."/>
            <person name="Zhang J."/>
            <person name="Cai Q."/>
            <person name="Bai Y."/>
            <person name="Zhao B."/>
            <person name="Han Y."/>
            <person name="Li Y."/>
            <person name="Li X."/>
            <person name="Wang S."/>
            <person name="Shi Q."/>
            <person name="Liu S."/>
            <person name="Cho W.K."/>
            <person name="Kim J.Y."/>
            <person name="Xu Y."/>
            <person name="Heller-Uszynska K."/>
            <person name="Miao H."/>
            <person name="Cheng Z."/>
            <person name="Zhang S."/>
            <person name="Wu J."/>
            <person name="Yang Y."/>
            <person name="Kang H."/>
            <person name="Li M."/>
            <person name="Liang H."/>
            <person name="Ren X."/>
            <person name="Shi Z."/>
            <person name="Wen M."/>
            <person name="Jian M."/>
            <person name="Yang H."/>
            <person name="Zhang G."/>
            <person name="Yang Z."/>
            <person name="Chen R."/>
            <person name="Liu S."/>
            <person name="Li J."/>
            <person name="Ma L."/>
            <person name="Liu H."/>
            <person name="Zhou Y."/>
            <person name="Zhao J."/>
            <person name="Fang X."/>
            <person name="Li G."/>
            <person name="Fang L."/>
            <person name="Li Y."/>
            <person name="Liu D."/>
            <person name="Zheng H."/>
            <person name="Zhang Y."/>
            <person name="Qin N."/>
            <person name="Li Z."/>
            <person name="Yang G."/>
            <person name="Yang S."/>
            <person name="Bolund L."/>
            <person name="Kristiansen K."/>
            <person name="Zheng H."/>
            <person name="Li S."/>
            <person name="Zhang X."/>
            <person name="Yang H."/>
            <person name="Wang J."/>
            <person name="Sun R."/>
            <person name="Zhang B."/>
            <person name="Jiang S."/>
            <person name="Wang J."/>
            <person name="Du Y."/>
            <person name="Li S."/>
        </authorList>
    </citation>
    <scope>NUCLEOTIDE SEQUENCE [LARGE SCALE GENOMIC DNA]</scope>
    <source>
        <strain evidence="13">cv. 9930</strain>
    </source>
</reference>
<evidence type="ECO:0000313" key="12">
    <source>
        <dbReference type="EMBL" id="KGN57148.1"/>
    </source>
</evidence>
<dbReference type="SUPFAM" id="SSF51445">
    <property type="entry name" value="(Trans)glycosidases"/>
    <property type="match status" value="1"/>
</dbReference>
<dbReference type="FunFam" id="3.20.20.80:FF:000023">
    <property type="entry name" value="heparanase-like protein 3"/>
    <property type="match status" value="1"/>
</dbReference>
<keyword evidence="13" id="KW-1185">Reference proteome</keyword>
<organism evidence="12 13">
    <name type="scientific">Cucumis sativus</name>
    <name type="common">Cucumber</name>
    <dbReference type="NCBI Taxonomy" id="3659"/>
    <lineage>
        <taxon>Eukaryota</taxon>
        <taxon>Viridiplantae</taxon>
        <taxon>Streptophyta</taxon>
        <taxon>Embryophyta</taxon>
        <taxon>Tracheophyta</taxon>
        <taxon>Spermatophyta</taxon>
        <taxon>Magnoliopsida</taxon>
        <taxon>eudicotyledons</taxon>
        <taxon>Gunneridae</taxon>
        <taxon>Pentapetalae</taxon>
        <taxon>rosids</taxon>
        <taxon>fabids</taxon>
        <taxon>Cucurbitales</taxon>
        <taxon>Cucurbitaceae</taxon>
        <taxon>Benincaseae</taxon>
        <taxon>Cucumis</taxon>
    </lineage>
</organism>
<keyword evidence="5" id="KW-0378">Hydrolase</keyword>
<keyword evidence="8" id="KW-0458">Lysosome</keyword>
<name>A0A0A0L5V7_CUCSA</name>
<evidence type="ECO:0000256" key="7">
    <source>
        <dbReference type="ARBA" id="ARBA00023180"/>
    </source>
</evidence>
<evidence type="ECO:0000256" key="4">
    <source>
        <dbReference type="ARBA" id="ARBA00022729"/>
    </source>
</evidence>
<evidence type="ECO:0008006" key="14">
    <source>
        <dbReference type="Google" id="ProtNLM"/>
    </source>
</evidence>
<dbReference type="Pfam" id="PF03662">
    <property type="entry name" value="Glyco_hydro_79n"/>
    <property type="match status" value="1"/>
</dbReference>
<feature type="chain" id="PRO_5001972816" description="Heparanase-like protein 1" evidence="11">
    <location>
        <begin position="21"/>
        <end position="516"/>
    </location>
</feature>
<accession>A0A0A0L5V7</accession>
<dbReference type="OMA" id="HNSIGAN"/>
<dbReference type="PANTHER" id="PTHR14363">
    <property type="entry name" value="HEPARANASE-RELATED"/>
    <property type="match status" value="1"/>
</dbReference>
<evidence type="ECO:0000256" key="5">
    <source>
        <dbReference type="ARBA" id="ARBA00022801"/>
    </source>
</evidence>
<evidence type="ECO:0000256" key="3">
    <source>
        <dbReference type="ARBA" id="ARBA00022525"/>
    </source>
</evidence>
<keyword evidence="7" id="KW-0325">Glycoprotein</keyword>
<dbReference type="Gramene" id="KGN57148">
    <property type="protein sequence ID" value="KGN57148"/>
    <property type="gene ID" value="Csa_3G165650"/>
</dbReference>
<dbReference type="InterPro" id="IPR005199">
    <property type="entry name" value="Glyco_hydro_79"/>
</dbReference>
<feature type="signal peptide" evidence="11">
    <location>
        <begin position="1"/>
        <end position="20"/>
    </location>
</feature>
<evidence type="ECO:0000256" key="8">
    <source>
        <dbReference type="ARBA" id="ARBA00023228"/>
    </source>
</evidence>
<reference evidence="12 13" key="4">
    <citation type="journal article" date="2011" name="BMC Genomics">
        <title>RNA-Seq improves annotation of protein-coding genes in the cucumber genome.</title>
        <authorList>
            <person name="Li Z."/>
            <person name="Zhang Z."/>
            <person name="Yan P."/>
            <person name="Huang S."/>
            <person name="Fei Z."/>
            <person name="Lin K."/>
        </authorList>
    </citation>
    <scope>NUCLEOTIDE SEQUENCE [LARGE SCALE GENOMIC DNA]</scope>
    <source>
        <strain evidence="13">cv. 9930</strain>
    </source>
</reference>
<dbReference type="KEGG" id="csv:101213640"/>
<proteinExistence type="inferred from homology"/>
<dbReference type="AlphaFoldDB" id="A0A0A0L5V7"/>
<dbReference type="OrthoDB" id="10066041at2759"/>
<evidence type="ECO:0000256" key="6">
    <source>
        <dbReference type="ARBA" id="ARBA00023136"/>
    </source>
</evidence>
<dbReference type="InterPro" id="IPR017853">
    <property type="entry name" value="GH"/>
</dbReference>
<keyword evidence="6" id="KW-0472">Membrane</keyword>
<evidence type="ECO:0000256" key="9">
    <source>
        <dbReference type="ARBA" id="ARBA00023765"/>
    </source>
</evidence>
<dbReference type="GO" id="GO:0004566">
    <property type="term" value="F:beta-glucuronidase activity"/>
    <property type="evidence" value="ECO:0000318"/>
    <property type="project" value="GO_Central"/>
</dbReference>